<reference evidence="3" key="1">
    <citation type="submission" date="2021-12" db="EMBL/GenBank/DDBJ databases">
        <authorList>
            <person name="Lee J.-H."/>
            <person name="Kim S.-B."/>
        </authorList>
    </citation>
    <scope>NUCLEOTIDE SEQUENCE</scope>
    <source>
        <strain evidence="3">NR30</strain>
    </source>
</reference>
<dbReference type="InterPro" id="IPR007921">
    <property type="entry name" value="CHAP_dom"/>
</dbReference>
<evidence type="ECO:0000259" key="1">
    <source>
        <dbReference type="PROSITE" id="PS50911"/>
    </source>
</evidence>
<comment type="caution">
    <text evidence="3">The sequence shown here is derived from an EMBL/GenBank/DDBJ whole genome shotgun (WGS) entry which is preliminary data.</text>
</comment>
<dbReference type="InterPro" id="IPR038765">
    <property type="entry name" value="Papain-like_cys_pep_sf"/>
</dbReference>
<gene>
    <name evidence="3" type="ORF">LJ657_43075</name>
</gene>
<protein>
    <submittedName>
        <fullName evidence="3">CHAP domain-containing protein</fullName>
    </submittedName>
</protein>
<dbReference type="PROSITE" id="PS50911">
    <property type="entry name" value="CHAP"/>
    <property type="match status" value="1"/>
</dbReference>
<dbReference type="Gene3D" id="3.90.1720.10">
    <property type="entry name" value="endopeptidase domain like (from Nostoc punctiforme)"/>
    <property type="match status" value="1"/>
</dbReference>
<evidence type="ECO:0000313" key="4">
    <source>
        <dbReference type="Proteomes" id="UP001108029"/>
    </source>
</evidence>
<dbReference type="EMBL" id="JAJSBI010000037">
    <property type="protein sequence ID" value="MCD9880224.1"/>
    <property type="molecule type" value="Genomic_DNA"/>
</dbReference>
<sequence length="201" mass="21415">MQGDGNLVVYSSANKALWASNTNAHAGAYLTLQSDGNTVVYSNTNKPLWAAGTNIVVGGSNDYPYANSSIDVSDGAGFLTRECTSFVAWRIRHNLKIADFSNGWRGGWFGHAGTWVANARNLGLVVNSTPAVNSVAVLPTGVDGAGSMGHVGFVLGVGNGTVDVEDYNYADSYARRPRPALPQHRFVALIEKWVVSACHLR</sequence>
<feature type="domain" description="Peptidase C51" evidence="1">
    <location>
        <begin position="58"/>
        <end position="191"/>
    </location>
</feature>
<dbReference type="SUPFAM" id="SSF51110">
    <property type="entry name" value="alpha-D-mannose-specific plant lectins"/>
    <property type="match status" value="1"/>
</dbReference>
<feature type="domain" description="Bulb-type lectin" evidence="2">
    <location>
        <begin position="1"/>
        <end position="53"/>
    </location>
</feature>
<dbReference type="Proteomes" id="UP001108029">
    <property type="component" value="Unassembled WGS sequence"/>
</dbReference>
<evidence type="ECO:0000313" key="3">
    <source>
        <dbReference type="EMBL" id="MCD9880224.1"/>
    </source>
</evidence>
<name>A0A9Q3VX89_9ACTN</name>
<dbReference type="InterPro" id="IPR036426">
    <property type="entry name" value="Bulb-type_lectin_dom_sf"/>
</dbReference>
<organism evidence="3 4">
    <name type="scientific">Streptomyces guryensis</name>
    <dbReference type="NCBI Taxonomy" id="2886947"/>
    <lineage>
        <taxon>Bacteria</taxon>
        <taxon>Bacillati</taxon>
        <taxon>Actinomycetota</taxon>
        <taxon>Actinomycetes</taxon>
        <taxon>Kitasatosporales</taxon>
        <taxon>Streptomycetaceae</taxon>
        <taxon>Streptomyces</taxon>
    </lineage>
</organism>
<proteinExistence type="predicted"/>
<dbReference type="PROSITE" id="PS50927">
    <property type="entry name" value="BULB_LECTIN"/>
    <property type="match status" value="1"/>
</dbReference>
<dbReference type="Gene3D" id="2.90.10.10">
    <property type="entry name" value="Bulb-type lectin domain"/>
    <property type="match status" value="1"/>
</dbReference>
<keyword evidence="4" id="KW-1185">Reference proteome</keyword>
<evidence type="ECO:0000259" key="2">
    <source>
        <dbReference type="PROSITE" id="PS50927"/>
    </source>
</evidence>
<dbReference type="AlphaFoldDB" id="A0A9Q3VX89"/>
<dbReference type="InterPro" id="IPR001480">
    <property type="entry name" value="Bulb-type_lectin_dom"/>
</dbReference>
<dbReference type="Pfam" id="PF05257">
    <property type="entry name" value="CHAP"/>
    <property type="match status" value="1"/>
</dbReference>
<accession>A0A9Q3VX89</accession>
<dbReference type="SUPFAM" id="SSF54001">
    <property type="entry name" value="Cysteine proteinases"/>
    <property type="match status" value="1"/>
</dbReference>
<dbReference type="RefSeq" id="WP_232655164.1">
    <property type="nucleotide sequence ID" value="NZ_JAJSBI010000037.1"/>
</dbReference>